<dbReference type="Gene3D" id="1.25.10.10">
    <property type="entry name" value="Leucine-rich Repeat Variant"/>
    <property type="match status" value="1"/>
</dbReference>
<dbReference type="Gene3D" id="1.25.40.10">
    <property type="entry name" value="Tetratricopeptide repeat domain"/>
    <property type="match status" value="1"/>
</dbReference>
<name>A0A4Z0LZ92_9GAMM</name>
<dbReference type="Pfam" id="PF13435">
    <property type="entry name" value="Cytochrome_C554"/>
    <property type="match status" value="2"/>
</dbReference>
<reference evidence="6 7" key="1">
    <citation type="submission" date="2019-04" db="EMBL/GenBank/DDBJ databases">
        <title>Taxonomy of novel Haliea sp. from mangrove soil of West Coast of India.</title>
        <authorList>
            <person name="Verma A."/>
            <person name="Kumar P."/>
            <person name="Krishnamurthi S."/>
        </authorList>
    </citation>
    <scope>NUCLEOTIDE SEQUENCE [LARGE SCALE GENOMIC DNA]</scope>
    <source>
        <strain evidence="6 7">SAOS-164</strain>
    </source>
</reference>
<evidence type="ECO:0000313" key="6">
    <source>
        <dbReference type="EMBL" id="TGD72703.1"/>
    </source>
</evidence>
<evidence type="ECO:0000256" key="2">
    <source>
        <dbReference type="PROSITE-ProRule" id="PRU00339"/>
    </source>
</evidence>
<keyword evidence="2" id="KW-0802">TPR repeat</keyword>
<dbReference type="Proteomes" id="UP000298050">
    <property type="component" value="Unassembled WGS sequence"/>
</dbReference>
<feature type="domain" description="Cytochrome c-552/4" evidence="5">
    <location>
        <begin position="164"/>
        <end position="203"/>
    </location>
</feature>
<keyword evidence="7" id="KW-1185">Reference proteome</keyword>
<feature type="domain" description="Cytochrome c-552/4" evidence="5">
    <location>
        <begin position="30"/>
        <end position="55"/>
    </location>
</feature>
<evidence type="ECO:0000256" key="3">
    <source>
        <dbReference type="SAM" id="SignalP"/>
    </source>
</evidence>
<feature type="chain" id="PRO_5021474636" evidence="3">
    <location>
        <begin position="21"/>
        <end position="732"/>
    </location>
</feature>
<dbReference type="Pfam" id="PF14559">
    <property type="entry name" value="TPR_19"/>
    <property type="match status" value="2"/>
</dbReference>
<dbReference type="Pfam" id="PF09699">
    <property type="entry name" value="Paired_CXXCH_1"/>
    <property type="match status" value="1"/>
</dbReference>
<dbReference type="GO" id="GO:0042597">
    <property type="term" value="C:periplasmic space"/>
    <property type="evidence" value="ECO:0007669"/>
    <property type="project" value="InterPro"/>
</dbReference>
<evidence type="ECO:0000259" key="5">
    <source>
        <dbReference type="Pfam" id="PF13435"/>
    </source>
</evidence>
<protein>
    <submittedName>
        <fullName evidence="6">Ammonia-forming cytochrome c nitrite reductase subunit c552</fullName>
    </submittedName>
</protein>
<dbReference type="InterPro" id="IPR051829">
    <property type="entry name" value="Multiheme_Cytochr_ET"/>
</dbReference>
<dbReference type="PANTHER" id="PTHR35038">
    <property type="entry name" value="DISSIMILATORY SULFITE REDUCTASE SIRA"/>
    <property type="match status" value="1"/>
</dbReference>
<feature type="repeat" description="TPR" evidence="2">
    <location>
        <begin position="568"/>
        <end position="601"/>
    </location>
</feature>
<feature type="repeat" description="TPR" evidence="2">
    <location>
        <begin position="602"/>
        <end position="635"/>
    </location>
</feature>
<evidence type="ECO:0000313" key="7">
    <source>
        <dbReference type="Proteomes" id="UP000298050"/>
    </source>
</evidence>
<proteinExistence type="predicted"/>
<keyword evidence="1 3" id="KW-0732">Signal</keyword>
<dbReference type="OrthoDB" id="9814800at2"/>
<accession>A0A4Z0LZ92</accession>
<dbReference type="Gene3D" id="1.10.1130.10">
    <property type="entry name" value="Flavocytochrome C3, Chain A"/>
    <property type="match status" value="2"/>
</dbReference>
<feature type="signal peptide" evidence="3">
    <location>
        <begin position="1"/>
        <end position="20"/>
    </location>
</feature>
<dbReference type="PROSITE" id="PS50005">
    <property type="entry name" value="TPR"/>
    <property type="match status" value="2"/>
</dbReference>
<dbReference type="PANTHER" id="PTHR35038:SF8">
    <property type="entry name" value="C-TYPE POLYHEME CYTOCHROME OMCC"/>
    <property type="match status" value="1"/>
</dbReference>
<dbReference type="Pfam" id="PF02335">
    <property type="entry name" value="Cytochrom_C552"/>
    <property type="match status" value="1"/>
</dbReference>
<dbReference type="EMBL" id="SRLE01000009">
    <property type="protein sequence ID" value="TGD72703.1"/>
    <property type="molecule type" value="Genomic_DNA"/>
</dbReference>
<organism evidence="6 7">
    <name type="scientific">Mangrovimicrobium sediminis</name>
    <dbReference type="NCBI Taxonomy" id="2562682"/>
    <lineage>
        <taxon>Bacteria</taxon>
        <taxon>Pseudomonadati</taxon>
        <taxon>Pseudomonadota</taxon>
        <taxon>Gammaproteobacteria</taxon>
        <taxon>Cellvibrionales</taxon>
        <taxon>Halieaceae</taxon>
        <taxon>Mangrovimicrobium</taxon>
    </lineage>
</organism>
<sequence>MPHPRLFLVSLLFAVAPVLATPAGFAGADACRDCHATQFEHWRGSDHDLAMQAASAQTVLGDFDDARFEYNGVTTRFFQRDGGYFVATDGEDGKLTEYPVAYVFGHYPLQQYLLPLSRGRLQALSIAWDSRPQAEGGQRWYHLYPDEAIDHRDPLHWTGPYQNWNTRCAECHSTDLHKNYSATTRSFDTQYEELNVSCEACHGPGQAHVTLAIEGKLDGAADGGFPVHLAQRGTWAYPQGEAIARRREPLESRSQIDACGRCHSRRGTLGDYHYGADLLDTHRLALPRPPLYHVDGQILDEDYVYGSFTQSRMHMAGVVCSNCHEPHSAKLRAPGNAVCGQCHKPQVYDSEEHHFHPVGSAGAACANCHMPETTYMGVDPRRDHSLRVPRPDLSLVLGVPNACNQCHTDRSPDWALEALRKRGVQFLDTATHPARALAQLQSGDLRGAPRVAELAGDDSAPPLWRATAMEALGEVGGRDALQSVAQLLYHDDSLIRTSTVRATDFLPLHQRFQLLMPLVDDPVRSVRMEVAASLAGVPLEQVAPEQAAALSKLFGEYRDVLAVDADMPATQLQLGLFLTARGELPAAEAAYREALRLNPQLIGAYLNLADLMRGSGDEAQARSLLETAMDIAPDNGDVLHSLGLLETRTGNAQQALDYLGRAAALERGSTRHRFVYAIALHDLGQPREAVAQLEALQRQSPQDQQVLQALVTYCTELGDTARAEKYRRLLPR</sequence>
<dbReference type="SUPFAM" id="SSF48452">
    <property type="entry name" value="TPR-like"/>
    <property type="match status" value="1"/>
</dbReference>
<dbReference type="InterPro" id="IPR010177">
    <property type="entry name" value="Paired_CXXCH_1"/>
</dbReference>
<dbReference type="InterPro" id="IPR023155">
    <property type="entry name" value="Cyt_c-552/4"/>
</dbReference>
<dbReference type="SUPFAM" id="SSF48695">
    <property type="entry name" value="Multiheme cytochromes"/>
    <property type="match status" value="1"/>
</dbReference>
<dbReference type="GO" id="GO:0042279">
    <property type="term" value="F:nitrite reductase (cytochrome, ammonia-forming) activity"/>
    <property type="evidence" value="ECO:0007669"/>
    <property type="project" value="InterPro"/>
</dbReference>
<evidence type="ECO:0000256" key="1">
    <source>
        <dbReference type="ARBA" id="ARBA00022729"/>
    </source>
</evidence>
<dbReference type="InterPro" id="IPR019734">
    <property type="entry name" value="TPR_rpt"/>
</dbReference>
<dbReference type="AlphaFoldDB" id="A0A4Z0LZ92"/>
<dbReference type="InterPro" id="IPR011989">
    <property type="entry name" value="ARM-like"/>
</dbReference>
<comment type="caution">
    <text evidence="6">The sequence shown here is derived from an EMBL/GenBank/DDBJ whole genome shotgun (WGS) entry which is preliminary data.</text>
</comment>
<dbReference type="RefSeq" id="WP_135445074.1">
    <property type="nucleotide sequence ID" value="NZ_SRLE01000009.1"/>
</dbReference>
<feature type="domain" description="Doubled CXXCH motif" evidence="4">
    <location>
        <begin position="319"/>
        <end position="346"/>
    </location>
</feature>
<dbReference type="InterPro" id="IPR011990">
    <property type="entry name" value="TPR-like_helical_dom_sf"/>
</dbReference>
<dbReference type="InterPro" id="IPR036280">
    <property type="entry name" value="Multihaem_cyt_sf"/>
</dbReference>
<dbReference type="SMART" id="SM00028">
    <property type="entry name" value="TPR"/>
    <property type="match status" value="3"/>
</dbReference>
<evidence type="ECO:0000259" key="4">
    <source>
        <dbReference type="Pfam" id="PF09699"/>
    </source>
</evidence>
<gene>
    <name evidence="6" type="ORF">E4634_14390</name>
</gene>
<dbReference type="InterPro" id="IPR003321">
    <property type="entry name" value="Cyt_c552"/>
</dbReference>